<evidence type="ECO:0000259" key="4">
    <source>
        <dbReference type="PROSITE" id="PS01031"/>
    </source>
</evidence>
<evidence type="ECO:0000256" key="2">
    <source>
        <dbReference type="PROSITE-ProRule" id="PRU00285"/>
    </source>
</evidence>
<sequence length="137" mass="16000">MLEKIWPFGRSRFRKAVEEALEKAFQETGEVLEPLSELSEYEDHYLLRVEVPGLGPENLEVRLEGDQLVIEGEKREEKRAKHLAEIVYGRIYRAYLLPKDAKKEGLEARLKRGVLEIKIPREKRPQEPPLRIPVEEA</sequence>
<dbReference type="SUPFAM" id="SSF49764">
    <property type="entry name" value="HSP20-like chaperones"/>
    <property type="match status" value="1"/>
</dbReference>
<gene>
    <name evidence="5" type="primary">hspA_1</name>
    <name evidence="5" type="ORF">BVI061214_00270</name>
</gene>
<dbReference type="InterPro" id="IPR002068">
    <property type="entry name" value="A-crystallin/Hsp20_dom"/>
</dbReference>
<dbReference type="Pfam" id="PF00011">
    <property type="entry name" value="HSP20"/>
    <property type="match status" value="1"/>
</dbReference>
<dbReference type="PANTHER" id="PTHR46733:SF3">
    <property type="entry name" value="26.5 KDA HEAT SHOCK PROTEIN, MITOCHONDRIAL"/>
    <property type="match status" value="1"/>
</dbReference>
<name>A0A0M9AC95_THEAQ</name>
<dbReference type="CDD" id="cd06464">
    <property type="entry name" value="ACD_sHsps-like"/>
    <property type="match status" value="1"/>
</dbReference>
<proteinExistence type="inferred from homology"/>
<dbReference type="Gene3D" id="2.60.40.790">
    <property type="match status" value="1"/>
</dbReference>
<dbReference type="PATRIC" id="fig|271.14.peg.362"/>
<accession>A0A0M9AC95</accession>
<organism evidence="5 6">
    <name type="scientific">Thermus aquaticus</name>
    <dbReference type="NCBI Taxonomy" id="271"/>
    <lineage>
        <taxon>Bacteria</taxon>
        <taxon>Thermotogati</taxon>
        <taxon>Deinococcota</taxon>
        <taxon>Deinococci</taxon>
        <taxon>Thermales</taxon>
        <taxon>Thermaceae</taxon>
        <taxon>Thermus</taxon>
    </lineage>
</organism>
<protein>
    <submittedName>
        <fullName evidence="5">Spore protein SP21</fullName>
    </submittedName>
</protein>
<keyword evidence="1" id="KW-0346">Stress response</keyword>
<evidence type="ECO:0000256" key="1">
    <source>
        <dbReference type="ARBA" id="ARBA00023016"/>
    </source>
</evidence>
<dbReference type="RefSeq" id="WP_053767028.1">
    <property type="nucleotide sequence ID" value="NZ_LHCI01000106.1"/>
</dbReference>
<dbReference type="Proteomes" id="UP000037685">
    <property type="component" value="Unassembled WGS sequence"/>
</dbReference>
<dbReference type="InterPro" id="IPR044587">
    <property type="entry name" value="HSP21-like"/>
</dbReference>
<dbReference type="EMBL" id="LHCI01000106">
    <property type="protein sequence ID" value="KOX89119.1"/>
    <property type="molecule type" value="Genomic_DNA"/>
</dbReference>
<feature type="domain" description="SHSP" evidence="4">
    <location>
        <begin position="26"/>
        <end position="137"/>
    </location>
</feature>
<evidence type="ECO:0000313" key="6">
    <source>
        <dbReference type="Proteomes" id="UP000037685"/>
    </source>
</evidence>
<dbReference type="PANTHER" id="PTHR46733">
    <property type="entry name" value="26.5 KDA HEAT SHOCK PROTEIN, MITOCHONDRIAL"/>
    <property type="match status" value="1"/>
</dbReference>
<comment type="similarity">
    <text evidence="2 3">Belongs to the small heat shock protein (HSP20) family.</text>
</comment>
<evidence type="ECO:0000313" key="5">
    <source>
        <dbReference type="EMBL" id="KOX89119.1"/>
    </source>
</evidence>
<dbReference type="AlphaFoldDB" id="A0A0M9AC95"/>
<dbReference type="GO" id="GO:0009408">
    <property type="term" value="P:response to heat"/>
    <property type="evidence" value="ECO:0007669"/>
    <property type="project" value="InterPro"/>
</dbReference>
<dbReference type="PROSITE" id="PS01031">
    <property type="entry name" value="SHSP"/>
    <property type="match status" value="1"/>
</dbReference>
<dbReference type="SMR" id="A0A0M9AC95"/>
<reference evidence="5 6" key="1">
    <citation type="submission" date="2015-07" db="EMBL/GenBank/DDBJ databases">
        <authorList>
            <person name="Noorani M."/>
        </authorList>
    </citation>
    <scope>NUCLEOTIDE SEQUENCE [LARGE SCALE GENOMIC DNA]</scope>
    <source>
        <strain evidence="6">ATCC 25104 / DSM 625 / JCM 10724 / NBRC 103206 / NCIMB 11243 / YT-1</strain>
    </source>
</reference>
<comment type="caution">
    <text evidence="5">The sequence shown here is derived from an EMBL/GenBank/DDBJ whole genome shotgun (WGS) entry which is preliminary data.</text>
</comment>
<evidence type="ECO:0000256" key="3">
    <source>
        <dbReference type="RuleBase" id="RU003616"/>
    </source>
</evidence>
<dbReference type="InterPro" id="IPR008978">
    <property type="entry name" value="HSP20-like_chaperone"/>
</dbReference>